<dbReference type="CDD" id="cd07043">
    <property type="entry name" value="STAS_anti-anti-sigma_factors"/>
    <property type="match status" value="1"/>
</dbReference>
<evidence type="ECO:0000259" key="2">
    <source>
        <dbReference type="PROSITE" id="PS50801"/>
    </source>
</evidence>
<evidence type="ECO:0000259" key="3">
    <source>
        <dbReference type="PROSITE" id="PS50921"/>
    </source>
</evidence>
<dbReference type="GO" id="GO:0043856">
    <property type="term" value="F:anti-sigma factor antagonist activity"/>
    <property type="evidence" value="ECO:0007669"/>
    <property type="project" value="TreeGrafter"/>
</dbReference>
<reference evidence="4 5" key="1">
    <citation type="journal article" date="2014" name="Genome Announc.">
        <title>Draft Genome Sequence of Streptomyces roseochromogenes subsp. oscitans DS 12.976, Producer of the Aminocoumarin Antibiotic Clorobiocin.</title>
        <authorList>
            <person name="Ruckert C."/>
            <person name="Kalinowski J."/>
            <person name="Heide L."/>
            <person name="Apel A.K."/>
        </authorList>
    </citation>
    <scope>NUCLEOTIDE SEQUENCE [LARGE SCALE GENOMIC DNA]</scope>
    <source>
        <strain evidence="4 5">DS 12.976</strain>
    </source>
</reference>
<evidence type="ECO:0000313" key="4">
    <source>
        <dbReference type="EMBL" id="EST36120.1"/>
    </source>
</evidence>
<accession>V6KVC9</accession>
<dbReference type="Gene3D" id="1.10.10.10">
    <property type="entry name" value="Winged helix-like DNA-binding domain superfamily/Winged helix DNA-binding domain"/>
    <property type="match status" value="1"/>
</dbReference>
<dbReference type="Pfam" id="PF13466">
    <property type="entry name" value="STAS_2"/>
    <property type="match status" value="1"/>
</dbReference>
<dbReference type="InterPro" id="IPR058548">
    <property type="entry name" value="MlaB-like_STAS"/>
</dbReference>
<dbReference type="SUPFAM" id="SSF52172">
    <property type="entry name" value="CheY-like"/>
    <property type="match status" value="1"/>
</dbReference>
<dbReference type="InterPro" id="IPR005561">
    <property type="entry name" value="ANTAR"/>
</dbReference>
<dbReference type="SUPFAM" id="SSF52091">
    <property type="entry name" value="SpoIIaa-like"/>
    <property type="match status" value="1"/>
</dbReference>
<keyword evidence="5" id="KW-1185">Reference proteome</keyword>
<name>V6KVC9_STRRC</name>
<sequence>MTTLPSPDTPLASDEADRTPPSTGALPVQAGPAGIRVTVTVSGEFCLDNCQSLRHALRDAIMRSAEGVDLDLSELHFADCSALNVLLAARRDAVAAGKTVTVTTASPAVERLLTYTDTHSLFSPAHEHADPPDRKPGPPREETDDDLLRTEVVQLRRALRTHPDIDLARGILMASFGLNPDEAWQVLVTASQNTNTKLHRLAEDVVTTVQGAPLPGPVRQQLTAAVARTRNTGGGPAFAVREPAGSELLGSVLRVRC</sequence>
<protein>
    <recommendedName>
        <fullName evidence="6">ANTAR domain-containing protein</fullName>
    </recommendedName>
</protein>
<dbReference type="Gene3D" id="3.30.750.24">
    <property type="entry name" value="STAS domain"/>
    <property type="match status" value="1"/>
</dbReference>
<dbReference type="RefSeq" id="WP_023544661.1">
    <property type="nucleotide sequence ID" value="NZ_CM002285.1"/>
</dbReference>
<dbReference type="SMART" id="SM01012">
    <property type="entry name" value="ANTAR"/>
    <property type="match status" value="1"/>
</dbReference>
<dbReference type="PANTHER" id="PTHR33495">
    <property type="entry name" value="ANTI-SIGMA FACTOR ANTAGONIST TM_1081-RELATED-RELATED"/>
    <property type="match status" value="1"/>
</dbReference>
<dbReference type="Proteomes" id="UP000017984">
    <property type="component" value="Chromosome"/>
</dbReference>
<dbReference type="HOGENOM" id="CLU_092073_0_0_11"/>
<evidence type="ECO:0000256" key="1">
    <source>
        <dbReference type="SAM" id="MobiDB-lite"/>
    </source>
</evidence>
<dbReference type="GO" id="GO:0003723">
    <property type="term" value="F:RNA binding"/>
    <property type="evidence" value="ECO:0007669"/>
    <property type="project" value="InterPro"/>
</dbReference>
<dbReference type="EMBL" id="AWQX01000020">
    <property type="protein sequence ID" value="EST36120.1"/>
    <property type="molecule type" value="Genomic_DNA"/>
</dbReference>
<dbReference type="Pfam" id="PF03861">
    <property type="entry name" value="ANTAR"/>
    <property type="match status" value="1"/>
</dbReference>
<dbReference type="InterPro" id="IPR002645">
    <property type="entry name" value="STAS_dom"/>
</dbReference>
<dbReference type="PROSITE" id="PS50801">
    <property type="entry name" value="STAS"/>
    <property type="match status" value="1"/>
</dbReference>
<evidence type="ECO:0000313" key="5">
    <source>
        <dbReference type="Proteomes" id="UP000017984"/>
    </source>
</evidence>
<dbReference type="InterPro" id="IPR011006">
    <property type="entry name" value="CheY-like_superfamily"/>
</dbReference>
<organism evidence="4 5">
    <name type="scientific">Streptomyces roseochromogenus subsp. oscitans DS 12.976</name>
    <dbReference type="NCBI Taxonomy" id="1352936"/>
    <lineage>
        <taxon>Bacteria</taxon>
        <taxon>Bacillati</taxon>
        <taxon>Actinomycetota</taxon>
        <taxon>Actinomycetes</taxon>
        <taxon>Kitasatosporales</taxon>
        <taxon>Streptomycetaceae</taxon>
        <taxon>Streptomyces</taxon>
    </lineage>
</organism>
<comment type="caution">
    <text evidence="4">The sequence shown here is derived from an EMBL/GenBank/DDBJ whole genome shotgun (WGS) entry which is preliminary data.</text>
</comment>
<proteinExistence type="predicted"/>
<feature type="domain" description="STAS" evidence="2">
    <location>
        <begin position="37"/>
        <end position="113"/>
    </location>
</feature>
<feature type="region of interest" description="Disordered" evidence="1">
    <location>
        <begin position="121"/>
        <end position="147"/>
    </location>
</feature>
<dbReference type="PANTHER" id="PTHR33495:SF2">
    <property type="entry name" value="ANTI-SIGMA FACTOR ANTAGONIST TM_1081-RELATED"/>
    <property type="match status" value="1"/>
</dbReference>
<dbReference type="AlphaFoldDB" id="V6KVC9"/>
<dbReference type="InterPro" id="IPR036513">
    <property type="entry name" value="STAS_dom_sf"/>
</dbReference>
<dbReference type="PATRIC" id="fig|1352936.5.peg.701"/>
<dbReference type="InterPro" id="IPR036388">
    <property type="entry name" value="WH-like_DNA-bd_sf"/>
</dbReference>
<feature type="region of interest" description="Disordered" evidence="1">
    <location>
        <begin position="1"/>
        <end position="29"/>
    </location>
</feature>
<dbReference type="OrthoDB" id="3296948at2"/>
<dbReference type="PROSITE" id="PS50921">
    <property type="entry name" value="ANTAR"/>
    <property type="match status" value="1"/>
</dbReference>
<evidence type="ECO:0008006" key="6">
    <source>
        <dbReference type="Google" id="ProtNLM"/>
    </source>
</evidence>
<feature type="compositionally biased region" description="Basic and acidic residues" evidence="1">
    <location>
        <begin position="125"/>
        <end position="147"/>
    </location>
</feature>
<gene>
    <name evidence="4" type="ORF">M878_03190</name>
</gene>
<dbReference type="STRING" id="1352936.M878_03190"/>
<feature type="domain" description="ANTAR" evidence="3">
    <location>
        <begin position="145"/>
        <end position="206"/>
    </location>
</feature>